<dbReference type="EMBL" id="JAMPLM010000013">
    <property type="protein sequence ID" value="MEP1059871.1"/>
    <property type="molecule type" value="Genomic_DNA"/>
</dbReference>
<protein>
    <submittedName>
        <fullName evidence="1">Uncharacterized protein</fullName>
    </submittedName>
</protein>
<dbReference type="RefSeq" id="WP_190449579.1">
    <property type="nucleotide sequence ID" value="NZ_JAMPLM010000013.1"/>
</dbReference>
<name>A0ABV0KKU6_9CYAN</name>
<organism evidence="1 2">
    <name type="scientific">Stenomitos frigidus AS-A4</name>
    <dbReference type="NCBI Taxonomy" id="2933935"/>
    <lineage>
        <taxon>Bacteria</taxon>
        <taxon>Bacillati</taxon>
        <taxon>Cyanobacteriota</taxon>
        <taxon>Cyanophyceae</taxon>
        <taxon>Leptolyngbyales</taxon>
        <taxon>Leptolyngbyaceae</taxon>
        <taxon>Stenomitos</taxon>
    </lineage>
</organism>
<evidence type="ECO:0000313" key="1">
    <source>
        <dbReference type="EMBL" id="MEP1059871.1"/>
    </source>
</evidence>
<sequence length="83" mass="9395">MSQATDFPWYFAIDDRLVKVIATRSGGMDVLLANLTTGKLERDMEYLAYCFEPGKNVQRLSEAEFDARMATLKASLRDRQADA</sequence>
<gene>
    <name evidence="1" type="ORF">NDI38_15640</name>
</gene>
<accession>A0ABV0KKU6</accession>
<proteinExistence type="predicted"/>
<dbReference type="Proteomes" id="UP001476950">
    <property type="component" value="Unassembled WGS sequence"/>
</dbReference>
<evidence type="ECO:0000313" key="2">
    <source>
        <dbReference type="Proteomes" id="UP001476950"/>
    </source>
</evidence>
<reference evidence="1 2" key="1">
    <citation type="submission" date="2022-04" db="EMBL/GenBank/DDBJ databases">
        <title>Positive selection, recombination, and allopatry shape intraspecific diversity of widespread and dominant cyanobacteria.</title>
        <authorList>
            <person name="Wei J."/>
            <person name="Shu W."/>
            <person name="Hu C."/>
        </authorList>
    </citation>
    <scope>NUCLEOTIDE SEQUENCE [LARGE SCALE GENOMIC DNA]</scope>
    <source>
        <strain evidence="1 2">AS-A4</strain>
    </source>
</reference>
<comment type="caution">
    <text evidence="1">The sequence shown here is derived from an EMBL/GenBank/DDBJ whole genome shotgun (WGS) entry which is preliminary data.</text>
</comment>
<keyword evidence="2" id="KW-1185">Reference proteome</keyword>